<dbReference type="Pfam" id="PF21289">
    <property type="entry name" value="EDC4_C"/>
    <property type="match status" value="1"/>
</dbReference>
<dbReference type="Pfam" id="PF16529">
    <property type="entry name" value="Ge1_WD40"/>
    <property type="match status" value="1"/>
</dbReference>
<reference evidence="11" key="1">
    <citation type="journal article" date="2009" name="Rice">
        <title>De Novo Next Generation Sequencing of Plant Genomes.</title>
        <authorList>
            <person name="Rounsley S."/>
            <person name="Marri P.R."/>
            <person name="Yu Y."/>
            <person name="He R."/>
            <person name="Sisneros N."/>
            <person name="Goicoechea J.L."/>
            <person name="Lee S.J."/>
            <person name="Angelova A."/>
            <person name="Kudrna D."/>
            <person name="Luo M."/>
            <person name="Affourtit J."/>
            <person name="Desany B."/>
            <person name="Knight J."/>
            <person name="Niazi F."/>
            <person name="Egholm M."/>
            <person name="Wing R.A."/>
        </authorList>
    </citation>
    <scope>NUCLEOTIDE SEQUENCE [LARGE SCALE GENOMIC DNA]</scope>
    <source>
        <strain evidence="11">cv. IRGC 105608</strain>
    </source>
</reference>
<feature type="compositionally biased region" description="Polar residues" evidence="8">
    <location>
        <begin position="1211"/>
        <end position="1226"/>
    </location>
</feature>
<dbReference type="InterPro" id="IPR001680">
    <property type="entry name" value="WD40_rpt"/>
</dbReference>
<dbReference type="EnsemblPlants" id="OBART02G30660.1">
    <property type="protein sequence ID" value="OBART02G30660.1"/>
    <property type="gene ID" value="OBART02G30660"/>
</dbReference>
<proteinExistence type="inferred from homology"/>
<dbReference type="PROSITE" id="PS50294">
    <property type="entry name" value="WD_REPEATS_REGION"/>
    <property type="match status" value="1"/>
</dbReference>
<evidence type="ECO:0000256" key="6">
    <source>
        <dbReference type="ARBA" id="ARBA00023054"/>
    </source>
</evidence>
<feature type="compositionally biased region" description="Basic and acidic residues" evidence="8">
    <location>
        <begin position="1101"/>
        <end position="1113"/>
    </location>
</feature>
<comment type="subcellular location">
    <subcellularLocation>
        <location evidence="1">Cytoplasm</location>
        <location evidence="1">P-body</location>
    </subcellularLocation>
</comment>
<feature type="region of interest" description="Disordered" evidence="8">
    <location>
        <begin position="396"/>
        <end position="471"/>
    </location>
</feature>
<feature type="compositionally biased region" description="Polar residues" evidence="8">
    <location>
        <begin position="1147"/>
        <end position="1163"/>
    </location>
</feature>
<feature type="region of interest" description="Disordered" evidence="8">
    <location>
        <begin position="490"/>
        <end position="511"/>
    </location>
</feature>
<feature type="compositionally biased region" description="Basic and acidic residues" evidence="8">
    <location>
        <begin position="28"/>
        <end position="37"/>
    </location>
</feature>
<feature type="compositionally biased region" description="Polar residues" evidence="8">
    <location>
        <begin position="983"/>
        <end position="998"/>
    </location>
</feature>
<evidence type="ECO:0000313" key="11">
    <source>
        <dbReference type="EnsemblPlants" id="OBART02G30660.1"/>
    </source>
</evidence>
<feature type="compositionally biased region" description="Basic and acidic residues" evidence="8">
    <location>
        <begin position="501"/>
        <end position="511"/>
    </location>
</feature>
<feature type="region of interest" description="Disordered" evidence="8">
    <location>
        <begin position="1020"/>
        <end position="1041"/>
    </location>
</feature>
<keyword evidence="5" id="KW-0677">Repeat</keyword>
<dbReference type="InterPro" id="IPR044938">
    <property type="entry name" value="EDC4_C_sf"/>
</dbReference>
<feature type="region of interest" description="Disordered" evidence="8">
    <location>
        <begin position="1147"/>
        <end position="1242"/>
    </location>
</feature>
<dbReference type="InterPro" id="IPR015943">
    <property type="entry name" value="WD40/YVTN_repeat-like_dom_sf"/>
</dbReference>
<evidence type="ECO:0000313" key="12">
    <source>
        <dbReference type="Proteomes" id="UP000026960"/>
    </source>
</evidence>
<evidence type="ECO:0000259" key="10">
    <source>
        <dbReference type="Pfam" id="PF21289"/>
    </source>
</evidence>
<feature type="repeat" description="WD" evidence="7">
    <location>
        <begin position="95"/>
        <end position="137"/>
    </location>
</feature>
<organism evidence="11">
    <name type="scientific">Oryza barthii</name>
    <dbReference type="NCBI Taxonomy" id="65489"/>
    <lineage>
        <taxon>Eukaryota</taxon>
        <taxon>Viridiplantae</taxon>
        <taxon>Streptophyta</taxon>
        <taxon>Embryophyta</taxon>
        <taxon>Tracheophyta</taxon>
        <taxon>Spermatophyta</taxon>
        <taxon>Magnoliopsida</taxon>
        <taxon>Liliopsida</taxon>
        <taxon>Poales</taxon>
        <taxon>Poaceae</taxon>
        <taxon>BOP clade</taxon>
        <taxon>Oryzoideae</taxon>
        <taxon>Oryzeae</taxon>
        <taxon>Oryzinae</taxon>
        <taxon>Oryza</taxon>
    </lineage>
</organism>
<evidence type="ECO:0000256" key="5">
    <source>
        <dbReference type="ARBA" id="ARBA00022737"/>
    </source>
</evidence>
<reference evidence="11" key="2">
    <citation type="submission" date="2015-03" db="UniProtKB">
        <authorList>
            <consortium name="EnsemblPlants"/>
        </authorList>
    </citation>
    <scope>IDENTIFICATION</scope>
</reference>
<dbReference type="InterPro" id="IPR032401">
    <property type="entry name" value="EDC4_WD40"/>
</dbReference>
<dbReference type="Gramene" id="OBART02G30660.1">
    <property type="protein sequence ID" value="OBART02G30660.1"/>
    <property type="gene ID" value="OBART02G30660"/>
</dbReference>
<comment type="similarity">
    <text evidence="2">Belongs to the WD repeat EDC4 family.</text>
</comment>
<feature type="compositionally biased region" description="Polar residues" evidence="8">
    <location>
        <begin position="617"/>
        <end position="633"/>
    </location>
</feature>
<dbReference type="Proteomes" id="UP000026960">
    <property type="component" value="Chromosome 2"/>
</dbReference>
<dbReference type="eggNOG" id="KOG1916">
    <property type="taxonomic scope" value="Eukaryota"/>
</dbReference>
<feature type="region of interest" description="Disordered" evidence="8">
    <location>
        <begin position="926"/>
        <end position="1001"/>
    </location>
</feature>
<keyword evidence="6" id="KW-0175">Coiled coil</keyword>
<feature type="domain" description="Enhancer of mRNA-decapping protein 4 C-terminal" evidence="10">
    <location>
        <begin position="1536"/>
        <end position="1638"/>
    </location>
</feature>
<dbReference type="FunFam" id="1.10.220.100:FF:000001">
    <property type="entry name" value="Enhancer of mRNA-decapping protein 4"/>
    <property type="match status" value="1"/>
</dbReference>
<dbReference type="InterPro" id="IPR045152">
    <property type="entry name" value="EDC4-like"/>
</dbReference>
<sequence length="1694" mass="184151">MPSAPPARMLSSTSSKMPRGRLLGGGDRAVHDVDSRLPGEAQPPQLEVTPITKYTSDPGLVLGRQIAVNRTYIVYGLKLGNIRVLNINTALRSLLRGHTQRVTDMAFFAEDVHRLASASVDGRIYVWKIDEGPDEDSKPQITGKIEIAIQIVGDAESYHPRICWHSHKQEILFVGIGNCVLRIDTTKVRRGRDVKIWDDRKPVPLSILKPHDGQAVYSVAFLTAPEHPDHINLVTAGPLNREVKIWASANEGGVLLPSDSETWNCTQTLELVSSLEPRVEEAFFNQVTVLPQASIILLANAKKNAIYAVHVEYGTDPASTRLDYIADFTVAMPILSLTGTHESQPGNDQVVQVYCVQTMAIQQYGLDLSLCSPPTSETTGLGRDPSISRVHETPLEVVGAESSMPTSFTDSYSVGSPSKSSTVDQQSELDPKPSAPPLTYTEGDGSVHLPSASLASNMDPSGSGSSLGNLEMDQPAFDYAMNRNVEPKILTRQDTPMPKDNFGKDDPRDGRNDVTMLPNPHLMFKVGGNTTHLVTPSEIISGALSSAESNHVPKSDGVKIQDGTSSGHQMAEVEPKHTNEHTSDQNLDLEVAQVVCENTKQAGSSEQTVKMISERSVTTDKYSVEESQTSCDRSISERTGAADESVTKKPVEVPEKSDYSSASVEQSSSYTKKEKIMHPQASGQSSPSTSAFNSTESSHEPPSSAYPPINSFPEVTTQGMLQQVKIWDDRKPVPLSILKPHDGQAVYSVAFLTAPEHPDHINLVTAGPLNREVKIWASANEGGVLLPSDSETWNCTQTLELVSSLEPRVEEAFFNQVTVLPQASIILLANAKKNAIYAVHVEYGTDPASTRLDYIADFTVAMPILSLTGTHESQPGNDQVVQVYCVQTMAIQQYGLDLSLCSPPTSETTGLGRDPSISRVHETPLEVVGAESSMPTSFTDSYSVGSPSKSSTVDQQSELDPKPSAPPLTYTEGDGSVHLPSASLASNMDPSGSGSSLGNLEMDQPAFDYAMNRNVEPKILTRQDTPMPKDNFGKDDPRDGRNDVTMLPNPHLMFKVGGNTTHLVTPSEIISGALSSAESNHVPKSDGVKIQDGTSSGHQMAEVEPKHTNEHTSDQNLDLEVAQVVCENTKQAGSSEQTVKMISERSVTTDKYSVEESQTSCDRSISERTGAADESVTKKPVEVPEKSDYSSASVEQSSSYTKKEKIMHPQASGQSSPSTSAFNSTESSHEPPSSAYPPINSFPEVTTQGMLQQLIAMHKDLQKQLGTIVVAPLAKEGKRIEASLGRTMEKSIKANLDSLWVRIQEENAKREKAERERMQQMITLITNSISKDLPATLEKSLKKEISSLGPVIARAITPIIEKCSASAVADSIQKVVGDRVVNQLDKSVSAKLEATVARQIQMQFHTSVKQTLQDALRASLEAFLVPAFEQSCKTMFEQVDSAFQKGMSEHTVAIQQQVEAAHTPLAQTLKDTISSASSITQNLTAELLDGHRKLLALLASGNAKAHSTNVLQPNNVPVTGPPEVEAPLDPMKELGRLISERKFDEAFTMALQRSDVSIVSWLCSQVDLRALCSMVPVPLNQGVLLALLQQLAVDIATDTPRKIQWMTDVAMAINPTDPVIAMHVKPIFEQVYNALLHLRSLPTTSPSDSTSIRLFMHKVTGSLHQMLRLKKASKYMHQMKHPDCDCTKGKVCIR</sequence>
<dbReference type="InterPro" id="IPR036322">
    <property type="entry name" value="WD40_repeat_dom_sf"/>
</dbReference>
<feature type="region of interest" description="Disordered" evidence="8">
    <location>
        <begin position="1091"/>
        <end position="1114"/>
    </location>
</feature>
<feature type="compositionally biased region" description="Low complexity" evidence="8">
    <location>
        <begin position="1189"/>
        <end position="1199"/>
    </location>
</feature>
<keyword evidence="3" id="KW-0963">Cytoplasm</keyword>
<dbReference type="PANTHER" id="PTHR15598:SF5">
    <property type="entry name" value="ENHANCER OF MRNA-DECAPPING PROTEIN 4"/>
    <property type="match status" value="1"/>
</dbReference>
<feature type="domain" description="Enhancer of mRNA-decapping protein 4 WD40 repeat region" evidence="9">
    <location>
        <begin position="48"/>
        <end position="164"/>
    </location>
</feature>
<dbReference type="GO" id="GO:0000932">
    <property type="term" value="C:P-body"/>
    <property type="evidence" value="ECO:0007669"/>
    <property type="project" value="UniProtKB-SubCell"/>
</dbReference>
<name>A0A0D3F9V8_9ORYZ</name>
<evidence type="ECO:0000259" key="9">
    <source>
        <dbReference type="Pfam" id="PF16529"/>
    </source>
</evidence>
<dbReference type="GO" id="GO:0031087">
    <property type="term" value="P:deadenylation-independent decapping of nuclear-transcribed mRNA"/>
    <property type="evidence" value="ECO:0007669"/>
    <property type="project" value="InterPro"/>
</dbReference>
<evidence type="ECO:0000256" key="3">
    <source>
        <dbReference type="ARBA" id="ARBA00022490"/>
    </source>
</evidence>
<feature type="compositionally biased region" description="Polar residues" evidence="8">
    <location>
        <begin position="453"/>
        <end position="468"/>
    </location>
</feature>
<keyword evidence="12" id="KW-1185">Reference proteome</keyword>
<dbReference type="Gene3D" id="2.130.10.10">
    <property type="entry name" value="YVTN repeat-like/Quinoprotein amine dehydrogenase"/>
    <property type="match status" value="1"/>
</dbReference>
<feature type="compositionally biased region" description="Low complexity" evidence="8">
    <location>
        <begin position="659"/>
        <end position="669"/>
    </location>
</feature>
<feature type="compositionally biased region" description="Basic and acidic residues" evidence="8">
    <location>
        <begin position="1031"/>
        <end position="1041"/>
    </location>
</feature>
<feature type="region of interest" description="Disordered" evidence="8">
    <location>
        <begin position="1"/>
        <end position="43"/>
    </location>
</feature>
<feature type="compositionally biased region" description="Basic and acidic residues" evidence="8">
    <location>
        <begin position="645"/>
        <end position="658"/>
    </location>
</feature>
<feature type="compositionally biased region" description="Polar residues" evidence="8">
    <location>
        <begin position="933"/>
        <end position="958"/>
    </location>
</feature>
<dbReference type="InterPro" id="IPR049404">
    <property type="entry name" value="EDC4_C"/>
</dbReference>
<evidence type="ECO:0000256" key="2">
    <source>
        <dbReference type="ARBA" id="ARBA00009639"/>
    </source>
</evidence>
<evidence type="ECO:0000256" key="1">
    <source>
        <dbReference type="ARBA" id="ARBA00004201"/>
    </source>
</evidence>
<dbReference type="HOGENOM" id="CLU_241086_0_0_1"/>
<feature type="compositionally biased region" description="Basic and acidic residues" evidence="8">
    <location>
        <begin position="571"/>
        <end position="583"/>
    </location>
</feature>
<dbReference type="PROSITE" id="PS50082">
    <property type="entry name" value="WD_REPEATS_2"/>
    <property type="match status" value="1"/>
</dbReference>
<dbReference type="STRING" id="65489.A0A0D3F9V8"/>
<evidence type="ECO:0000256" key="7">
    <source>
        <dbReference type="PROSITE-ProRule" id="PRU00221"/>
    </source>
</evidence>
<dbReference type="SMART" id="SM00320">
    <property type="entry name" value="WD40"/>
    <property type="match status" value="3"/>
</dbReference>
<accession>A0A0D3F9V8</accession>
<feature type="region of interest" description="Disordered" evidence="8">
    <location>
        <begin position="561"/>
        <end position="584"/>
    </location>
</feature>
<dbReference type="SUPFAM" id="SSF50978">
    <property type="entry name" value="WD40 repeat-like"/>
    <property type="match status" value="1"/>
</dbReference>
<dbReference type="PaxDb" id="65489-OBART02G30660.1"/>
<feature type="compositionally biased region" description="Basic and acidic residues" evidence="8">
    <location>
        <begin position="1175"/>
        <end position="1188"/>
    </location>
</feature>
<protein>
    <submittedName>
        <fullName evidence="11">Uncharacterized protein</fullName>
    </submittedName>
</protein>
<dbReference type="Gene3D" id="1.10.220.100">
    <property type="entry name" value="conserved c-terminal region of ge- 1"/>
    <property type="match status" value="1"/>
</dbReference>
<feature type="compositionally biased region" description="Polar residues" evidence="8">
    <location>
        <begin position="681"/>
        <end position="696"/>
    </location>
</feature>
<dbReference type="PANTHER" id="PTHR15598">
    <property type="entry name" value="ENHANCER OF MRNA-DECAPPING PROTEIN 4"/>
    <property type="match status" value="1"/>
</dbReference>
<evidence type="ECO:0000256" key="4">
    <source>
        <dbReference type="ARBA" id="ARBA00022574"/>
    </source>
</evidence>
<evidence type="ECO:0000256" key="8">
    <source>
        <dbReference type="SAM" id="MobiDB-lite"/>
    </source>
</evidence>
<keyword evidence="4 7" id="KW-0853">WD repeat</keyword>
<feature type="region of interest" description="Disordered" evidence="8">
    <location>
        <begin position="617"/>
        <end position="713"/>
    </location>
</feature>
<feature type="compositionally biased region" description="Polar residues" evidence="8">
    <location>
        <begin position="403"/>
        <end position="428"/>
    </location>
</feature>